<keyword evidence="2" id="KW-0963">Cytoplasm</keyword>
<feature type="domain" description="SAM-dependent MTase RsmB/NOP-type" evidence="9">
    <location>
        <begin position="26"/>
        <end position="313"/>
    </location>
</feature>
<dbReference type="InterPro" id="IPR049560">
    <property type="entry name" value="MeTrfase_RsmB-F_NOP2_cat"/>
</dbReference>
<proteinExistence type="inferred from homology"/>
<dbReference type="InterPro" id="IPR031340">
    <property type="entry name" value="RsmF_methylt_CI"/>
</dbReference>
<evidence type="ECO:0000259" key="9">
    <source>
        <dbReference type="PROSITE" id="PS51686"/>
    </source>
</evidence>
<comment type="caution">
    <text evidence="10">The sequence shown here is derived from an EMBL/GenBank/DDBJ whole genome shotgun (WGS) entry which is preliminary data.</text>
</comment>
<dbReference type="PROSITE" id="PS51686">
    <property type="entry name" value="SAM_MT_RSMB_NOP"/>
    <property type="match status" value="1"/>
</dbReference>
<evidence type="ECO:0000256" key="7">
    <source>
        <dbReference type="PROSITE-ProRule" id="PRU01023"/>
    </source>
</evidence>
<dbReference type="Proteomes" id="UP001469365">
    <property type="component" value="Unassembled WGS sequence"/>
</dbReference>
<evidence type="ECO:0000313" key="11">
    <source>
        <dbReference type="Proteomes" id="UP001469365"/>
    </source>
</evidence>
<dbReference type="Gene3D" id="3.30.70.1170">
    <property type="entry name" value="Sun protein, domain 3"/>
    <property type="match status" value="1"/>
</dbReference>
<dbReference type="CDD" id="cd02440">
    <property type="entry name" value="AdoMet_MTases"/>
    <property type="match status" value="1"/>
</dbReference>
<dbReference type="GO" id="GO:0008168">
    <property type="term" value="F:methyltransferase activity"/>
    <property type="evidence" value="ECO:0007669"/>
    <property type="project" value="UniProtKB-KW"/>
</dbReference>
<feature type="binding site" evidence="7">
    <location>
        <position position="164"/>
    </location>
    <ligand>
        <name>S-adenosyl-L-methionine</name>
        <dbReference type="ChEBI" id="CHEBI:59789"/>
    </ligand>
</feature>
<evidence type="ECO:0000256" key="1">
    <source>
        <dbReference type="ARBA" id="ARBA00007494"/>
    </source>
</evidence>
<keyword evidence="6 7" id="KW-0694">RNA-binding</keyword>
<keyword evidence="3 7" id="KW-0489">Methyltransferase</keyword>
<dbReference type="InterPro" id="IPR018314">
    <property type="entry name" value="RsmB/NOL1/NOP2-like_CS"/>
</dbReference>
<evidence type="ECO:0000256" key="2">
    <source>
        <dbReference type="ARBA" id="ARBA00022490"/>
    </source>
</evidence>
<dbReference type="Pfam" id="PF01189">
    <property type="entry name" value="Methyltr_RsmB-F"/>
    <property type="match status" value="1"/>
</dbReference>
<dbReference type="Pfam" id="PF17125">
    <property type="entry name" value="Methyltr_RsmF_N"/>
    <property type="match status" value="1"/>
</dbReference>
<sequence>MMTGRILPADFLQSMERLLGEDYPAFYNSYEQPRLYGLRVNTLKVSAEAYRELAEWPLTSVPWASTGFYVPETARPGKHPHYHAGLYYIQEPSAMAPVELLDPQPGERVLDLCAAPGGKTTQIAAKLQGQGLVVTNDVHPDRVKALVKNTELNGVRNAVVLNEDPEKLLQAFDRYFDKILVDAPCSGEGMFRKEEDMAKAWEPSWTAKYAGMQHTLLAQAGRMLRPGGRLVYSTCTFSPEENEQIIAAFLAEHREFEVERVPLTGGRAGWAAGRPDWVGPEESVRAGEVAGTVRLWPHLICGEGHYAAVLRRREDSALAQLQAAAAPEPAPRHGRTPRRAGAGAPQGRAQAARGAGEDPREALARFAAECLTAPPWEGAELVWRSEHAYAVPQGLPPLDGIRVIRPGWYLGGAAKQRFAPSQALALALRPEDAQRSVSFRADDPRTVRYLKGETIELAPEELSLADAKTSRKGYCLIAVDGYSVGWAKWQDGMLKNEYPAGWRWT</sequence>
<dbReference type="SUPFAM" id="SSF53335">
    <property type="entry name" value="S-adenosyl-L-methionine-dependent methyltransferases"/>
    <property type="match status" value="1"/>
</dbReference>
<dbReference type="Pfam" id="PF13636">
    <property type="entry name" value="Methyltranf_PUA"/>
    <property type="match status" value="1"/>
</dbReference>
<evidence type="ECO:0000256" key="4">
    <source>
        <dbReference type="ARBA" id="ARBA00022679"/>
    </source>
</evidence>
<protein>
    <submittedName>
        <fullName evidence="10">RsmB/NOP family class I SAM-dependent RNA methyltransferase</fullName>
        <ecNumber evidence="10">2.1.1.-</ecNumber>
    </submittedName>
</protein>
<keyword evidence="11" id="KW-1185">Reference proteome</keyword>
<dbReference type="PRINTS" id="PR02008">
    <property type="entry name" value="RCMTFAMILY"/>
</dbReference>
<dbReference type="RefSeq" id="WP_341413370.1">
    <property type="nucleotide sequence ID" value="NZ_JBBPCC010000001.1"/>
</dbReference>
<reference evidence="10 11" key="1">
    <citation type="submission" date="2024-04" db="EMBL/GenBank/DDBJ databases">
        <title>draft genome sequnece of Paenibacillus filicis.</title>
        <authorList>
            <person name="Kim D.-U."/>
        </authorList>
    </citation>
    <scope>NUCLEOTIDE SEQUENCE [LARGE SCALE GENOMIC DNA]</scope>
    <source>
        <strain evidence="10 11">KACC14197</strain>
    </source>
</reference>
<comment type="similarity">
    <text evidence="1 7">Belongs to the class I-like SAM-binding methyltransferase superfamily. RsmB/NOP family.</text>
</comment>
<dbReference type="PANTHER" id="PTHR22807:SF30">
    <property type="entry name" value="28S RRNA (CYTOSINE(4447)-C(5))-METHYLTRANSFERASE-RELATED"/>
    <property type="match status" value="1"/>
</dbReference>
<dbReference type="PROSITE" id="PS01153">
    <property type="entry name" value="NOL1_NOP2_SUN"/>
    <property type="match status" value="1"/>
</dbReference>
<feature type="binding site" evidence="7">
    <location>
        <position position="137"/>
    </location>
    <ligand>
        <name>S-adenosyl-L-methionine</name>
        <dbReference type="ChEBI" id="CHEBI:59789"/>
    </ligand>
</feature>
<organism evidence="10 11">
    <name type="scientific">Paenibacillus filicis</name>
    <dbReference type="NCBI Taxonomy" id="669464"/>
    <lineage>
        <taxon>Bacteria</taxon>
        <taxon>Bacillati</taxon>
        <taxon>Bacillota</taxon>
        <taxon>Bacilli</taxon>
        <taxon>Bacillales</taxon>
        <taxon>Paenibacillaceae</taxon>
        <taxon>Paenibacillus</taxon>
    </lineage>
</organism>
<dbReference type="InterPro" id="IPR029063">
    <property type="entry name" value="SAM-dependent_MTases_sf"/>
</dbReference>
<evidence type="ECO:0000313" key="10">
    <source>
        <dbReference type="EMBL" id="MEK8126311.1"/>
    </source>
</evidence>
<feature type="active site" description="Nucleophile" evidence="7">
    <location>
        <position position="235"/>
    </location>
</feature>
<keyword evidence="5 7" id="KW-0949">S-adenosyl-L-methionine</keyword>
<gene>
    <name evidence="10" type="ORF">WMW72_00120</name>
</gene>
<keyword evidence="4 7" id="KW-0808">Transferase</keyword>
<dbReference type="Gene3D" id="2.30.130.60">
    <property type="match status" value="1"/>
</dbReference>
<evidence type="ECO:0000256" key="6">
    <source>
        <dbReference type="ARBA" id="ARBA00022884"/>
    </source>
</evidence>
<dbReference type="InterPro" id="IPR027391">
    <property type="entry name" value="Nol1_Nop2_Fmu_2"/>
</dbReference>
<dbReference type="InterPro" id="IPR031341">
    <property type="entry name" value="Methyltr_RsmF_N"/>
</dbReference>
<evidence type="ECO:0000256" key="3">
    <source>
        <dbReference type="ARBA" id="ARBA00022603"/>
    </source>
</evidence>
<dbReference type="CDD" id="cd21147">
    <property type="entry name" value="RsmF_methylt_CTD1"/>
    <property type="match status" value="1"/>
</dbReference>
<feature type="compositionally biased region" description="Low complexity" evidence="8">
    <location>
        <begin position="339"/>
        <end position="354"/>
    </location>
</feature>
<dbReference type="Gene3D" id="3.40.50.150">
    <property type="entry name" value="Vaccinia Virus protein VP39"/>
    <property type="match status" value="1"/>
</dbReference>
<feature type="binding site" evidence="7">
    <location>
        <position position="182"/>
    </location>
    <ligand>
        <name>S-adenosyl-L-methionine</name>
        <dbReference type="ChEBI" id="CHEBI:59789"/>
    </ligand>
</feature>
<evidence type="ECO:0000256" key="5">
    <source>
        <dbReference type="ARBA" id="ARBA00022691"/>
    </source>
</evidence>
<dbReference type="Pfam" id="PF17126">
    <property type="entry name" value="RsmF_methylt_CI"/>
    <property type="match status" value="1"/>
</dbReference>
<accession>A0ABU9DBT1</accession>
<dbReference type="PANTHER" id="PTHR22807">
    <property type="entry name" value="NOP2 YEAST -RELATED NOL1/NOP2/FMU SUN DOMAIN-CONTAINING"/>
    <property type="match status" value="1"/>
</dbReference>
<dbReference type="GO" id="GO:0032259">
    <property type="term" value="P:methylation"/>
    <property type="evidence" value="ECO:0007669"/>
    <property type="project" value="UniProtKB-KW"/>
</dbReference>
<feature type="region of interest" description="Disordered" evidence="8">
    <location>
        <begin position="323"/>
        <end position="357"/>
    </location>
</feature>
<feature type="binding site" evidence="7">
    <location>
        <begin position="113"/>
        <end position="119"/>
    </location>
    <ligand>
        <name>S-adenosyl-L-methionine</name>
        <dbReference type="ChEBI" id="CHEBI:59789"/>
    </ligand>
</feature>
<evidence type="ECO:0000256" key="8">
    <source>
        <dbReference type="SAM" id="MobiDB-lite"/>
    </source>
</evidence>
<dbReference type="EMBL" id="JBBPCC010000001">
    <property type="protein sequence ID" value="MEK8126311.1"/>
    <property type="molecule type" value="Genomic_DNA"/>
</dbReference>
<name>A0ABU9DBT1_9BACL</name>
<dbReference type="InterPro" id="IPR023267">
    <property type="entry name" value="RCMT"/>
</dbReference>
<dbReference type="EC" id="2.1.1.-" evidence="10"/>
<dbReference type="InterPro" id="IPR001678">
    <property type="entry name" value="MeTrfase_RsmB-F_NOP2_dom"/>
</dbReference>